<dbReference type="GO" id="GO:0043107">
    <property type="term" value="P:type IV pilus-dependent motility"/>
    <property type="evidence" value="ECO:0007669"/>
    <property type="project" value="InterPro"/>
</dbReference>
<evidence type="ECO:0000313" key="3">
    <source>
        <dbReference type="Proteomes" id="UP000176650"/>
    </source>
</evidence>
<keyword evidence="1" id="KW-1133">Transmembrane helix</keyword>
<keyword evidence="1" id="KW-0472">Membrane</keyword>
<reference evidence="2 3" key="1">
    <citation type="journal article" date="2016" name="Nat. Commun.">
        <title>Thousands of microbial genomes shed light on interconnected biogeochemical processes in an aquifer system.</title>
        <authorList>
            <person name="Anantharaman K."/>
            <person name="Brown C.T."/>
            <person name="Hug L.A."/>
            <person name="Sharon I."/>
            <person name="Castelle C.J."/>
            <person name="Probst A.J."/>
            <person name="Thomas B.C."/>
            <person name="Singh A."/>
            <person name="Wilkins M.J."/>
            <person name="Karaoz U."/>
            <person name="Brodie E.L."/>
            <person name="Williams K.H."/>
            <person name="Hubbard S.S."/>
            <person name="Banfield J.F."/>
        </authorList>
    </citation>
    <scope>NUCLEOTIDE SEQUENCE [LARGE SCALE GENOMIC DNA]</scope>
</reference>
<organism evidence="2 3">
    <name type="scientific">Candidatus Azambacteria bacterium RIFCSPLOWO2_01_FULL_46_25</name>
    <dbReference type="NCBI Taxonomy" id="1797298"/>
    <lineage>
        <taxon>Bacteria</taxon>
        <taxon>Candidatus Azamiibacteriota</taxon>
    </lineage>
</organism>
<keyword evidence="1" id="KW-0812">Transmembrane</keyword>
<dbReference type="InterPro" id="IPR014717">
    <property type="entry name" value="Transl_elong_EF1B/ribsomal_bS6"/>
</dbReference>
<dbReference type="STRING" id="1797298.A2988_03500"/>
<dbReference type="Gene3D" id="3.30.70.60">
    <property type="match status" value="1"/>
</dbReference>
<dbReference type="Pfam" id="PF04350">
    <property type="entry name" value="PilO"/>
    <property type="match status" value="1"/>
</dbReference>
<dbReference type="AlphaFoldDB" id="A0A1F5BVE8"/>
<sequence length="204" mass="22099">MDRRYIGAGLFVVTAVILCIVLVYPKYQQASAASKIAAEKENEFKTQSELITAVNKAYERYKKIDKELSIMQDLLPVPDDQSVAKLFIEFEDLSSQSGLSIQSLSFGGGAPVAEKDAGKSEKNEKGYNSINASISAAGRYEDVKKFADAVRFNKHLMDIVSVNVAEGSAAVESAPAALPSPSGGTADENTDIFSFEFSINAYYQ</sequence>
<protein>
    <submittedName>
        <fullName evidence="2">Uncharacterized protein</fullName>
    </submittedName>
</protein>
<evidence type="ECO:0000256" key="1">
    <source>
        <dbReference type="SAM" id="Phobius"/>
    </source>
</evidence>
<proteinExistence type="predicted"/>
<comment type="caution">
    <text evidence="2">The sequence shown here is derived from an EMBL/GenBank/DDBJ whole genome shotgun (WGS) entry which is preliminary data.</text>
</comment>
<dbReference type="InterPro" id="IPR007445">
    <property type="entry name" value="PilO"/>
</dbReference>
<feature type="transmembrane region" description="Helical" evidence="1">
    <location>
        <begin position="6"/>
        <end position="25"/>
    </location>
</feature>
<accession>A0A1F5BVE8</accession>
<evidence type="ECO:0000313" key="2">
    <source>
        <dbReference type="EMBL" id="OGD34548.1"/>
    </source>
</evidence>
<name>A0A1F5BVE8_9BACT</name>
<dbReference type="EMBL" id="MEYS01000001">
    <property type="protein sequence ID" value="OGD34548.1"/>
    <property type="molecule type" value="Genomic_DNA"/>
</dbReference>
<gene>
    <name evidence="2" type="ORF">A2988_03500</name>
</gene>
<dbReference type="Proteomes" id="UP000176650">
    <property type="component" value="Unassembled WGS sequence"/>
</dbReference>
<dbReference type="GO" id="GO:0043683">
    <property type="term" value="P:type IV pilus assembly"/>
    <property type="evidence" value="ECO:0007669"/>
    <property type="project" value="InterPro"/>
</dbReference>